<dbReference type="OrthoDB" id="5230585at2759"/>
<accession>A0A6A5XN93</accession>
<dbReference type="PANTHER" id="PTHR42080">
    <property type="entry name" value="SRR1 DOMAIN-CONTAINING PROTEIN"/>
    <property type="match status" value="1"/>
</dbReference>
<feature type="domain" description="SRR1-like" evidence="1">
    <location>
        <begin position="156"/>
        <end position="285"/>
    </location>
</feature>
<keyword evidence="3" id="KW-1185">Reference proteome</keyword>
<dbReference type="Pfam" id="PF07985">
    <property type="entry name" value="SRR1"/>
    <property type="match status" value="1"/>
</dbReference>
<protein>
    <recommendedName>
        <fullName evidence="1">SRR1-like domain-containing protein</fullName>
    </recommendedName>
</protein>
<dbReference type="EMBL" id="ML978070">
    <property type="protein sequence ID" value="KAF2014359.1"/>
    <property type="molecule type" value="Genomic_DNA"/>
</dbReference>
<dbReference type="AlphaFoldDB" id="A0A6A5XN93"/>
<gene>
    <name evidence="2" type="ORF">BU24DRAFT_213450</name>
</gene>
<name>A0A6A5XN93_9PLEO</name>
<sequence>MIFSEITYLPQDDGAQWRKSSQLAANLYNGGGKLWTKDDLRDIEQQLAHSDKHEFFTVRLIDGTEGRVKNEMFGEKQPIWQPRVKYQEYWRLVDVQPKGPPEIYRCSYLIHWENISVPKFLGVLDDSDILFEEAKVAWDKSSSRSLFKSLLENTFVIEKVTKIVCFGLGDMCRNPPEWYKPDTNPSRRSKVQHSIALTMAEICRASTGNEVQLLAQDPDYTESSINVLQKHDVSIVGHYGAGGFAEVDNNSIVFSAFVQAPLKQIIADIARPLIIITTRFGTFGSFDHGQTQIPREQERCGKNMTNLIFQYHMRMKNWWATYMGCTSM</sequence>
<dbReference type="InterPro" id="IPR012942">
    <property type="entry name" value="SRR1-like"/>
</dbReference>
<evidence type="ECO:0000313" key="2">
    <source>
        <dbReference type="EMBL" id="KAF2014359.1"/>
    </source>
</evidence>
<dbReference type="Proteomes" id="UP000799778">
    <property type="component" value="Unassembled WGS sequence"/>
</dbReference>
<evidence type="ECO:0000313" key="3">
    <source>
        <dbReference type="Proteomes" id="UP000799778"/>
    </source>
</evidence>
<evidence type="ECO:0000259" key="1">
    <source>
        <dbReference type="Pfam" id="PF07985"/>
    </source>
</evidence>
<dbReference type="GeneID" id="54279361"/>
<dbReference type="RefSeq" id="XP_033382698.1">
    <property type="nucleotide sequence ID" value="XM_033521964.1"/>
</dbReference>
<reference evidence="2" key="1">
    <citation type="journal article" date="2020" name="Stud. Mycol.">
        <title>101 Dothideomycetes genomes: a test case for predicting lifestyles and emergence of pathogens.</title>
        <authorList>
            <person name="Haridas S."/>
            <person name="Albert R."/>
            <person name="Binder M."/>
            <person name="Bloem J."/>
            <person name="Labutti K."/>
            <person name="Salamov A."/>
            <person name="Andreopoulos B."/>
            <person name="Baker S."/>
            <person name="Barry K."/>
            <person name="Bills G."/>
            <person name="Bluhm B."/>
            <person name="Cannon C."/>
            <person name="Castanera R."/>
            <person name="Culley D."/>
            <person name="Daum C."/>
            <person name="Ezra D."/>
            <person name="Gonzalez J."/>
            <person name="Henrissat B."/>
            <person name="Kuo A."/>
            <person name="Liang C."/>
            <person name="Lipzen A."/>
            <person name="Lutzoni F."/>
            <person name="Magnuson J."/>
            <person name="Mondo S."/>
            <person name="Nolan M."/>
            <person name="Ohm R."/>
            <person name="Pangilinan J."/>
            <person name="Park H.-J."/>
            <person name="Ramirez L."/>
            <person name="Alfaro M."/>
            <person name="Sun H."/>
            <person name="Tritt A."/>
            <person name="Yoshinaga Y."/>
            <person name="Zwiers L.-H."/>
            <person name="Turgeon B."/>
            <person name="Goodwin S."/>
            <person name="Spatafora J."/>
            <person name="Crous P."/>
            <person name="Grigoriev I."/>
        </authorList>
    </citation>
    <scope>NUCLEOTIDE SEQUENCE</scope>
    <source>
        <strain evidence="2">CBS 175.79</strain>
    </source>
</reference>
<proteinExistence type="predicted"/>
<organism evidence="2 3">
    <name type="scientific">Aaosphaeria arxii CBS 175.79</name>
    <dbReference type="NCBI Taxonomy" id="1450172"/>
    <lineage>
        <taxon>Eukaryota</taxon>
        <taxon>Fungi</taxon>
        <taxon>Dikarya</taxon>
        <taxon>Ascomycota</taxon>
        <taxon>Pezizomycotina</taxon>
        <taxon>Dothideomycetes</taxon>
        <taxon>Pleosporomycetidae</taxon>
        <taxon>Pleosporales</taxon>
        <taxon>Pleosporales incertae sedis</taxon>
        <taxon>Aaosphaeria</taxon>
    </lineage>
</organism>
<dbReference type="PANTHER" id="PTHR42080:SF1">
    <property type="entry name" value="SRR1-LIKE DOMAIN-CONTAINING PROTEIN"/>
    <property type="match status" value="1"/>
</dbReference>